<dbReference type="InterPro" id="IPR037402">
    <property type="entry name" value="YidZ_PBP2"/>
</dbReference>
<accession>A0ABQ3BD01</accession>
<dbReference type="Pfam" id="PF00126">
    <property type="entry name" value="HTH_1"/>
    <property type="match status" value="1"/>
</dbReference>
<dbReference type="Gene3D" id="1.10.10.10">
    <property type="entry name" value="Winged helix-like DNA-binding domain superfamily/Winged helix DNA-binding domain"/>
    <property type="match status" value="1"/>
</dbReference>
<dbReference type="SUPFAM" id="SSF46785">
    <property type="entry name" value="Winged helix' DNA-binding domain"/>
    <property type="match status" value="1"/>
</dbReference>
<dbReference type="SUPFAM" id="SSF53850">
    <property type="entry name" value="Periplasmic binding protein-like II"/>
    <property type="match status" value="1"/>
</dbReference>
<evidence type="ECO:0000256" key="3">
    <source>
        <dbReference type="ARBA" id="ARBA00023125"/>
    </source>
</evidence>
<organism evidence="6 7">
    <name type="scientific">Marinobacter zhanjiangensis</name>
    <dbReference type="NCBI Taxonomy" id="578215"/>
    <lineage>
        <taxon>Bacteria</taxon>
        <taxon>Pseudomonadati</taxon>
        <taxon>Pseudomonadota</taxon>
        <taxon>Gammaproteobacteria</taxon>
        <taxon>Pseudomonadales</taxon>
        <taxon>Marinobacteraceae</taxon>
        <taxon>Marinobacter</taxon>
    </lineage>
</organism>
<evidence type="ECO:0000313" key="6">
    <source>
        <dbReference type="EMBL" id="GGY84518.1"/>
    </source>
</evidence>
<dbReference type="Proteomes" id="UP000601597">
    <property type="component" value="Unassembled WGS sequence"/>
</dbReference>
<feature type="domain" description="HTH lysR-type" evidence="5">
    <location>
        <begin position="11"/>
        <end position="68"/>
    </location>
</feature>
<reference evidence="7" key="1">
    <citation type="journal article" date="2019" name="Int. J. Syst. Evol. Microbiol.">
        <title>The Global Catalogue of Microorganisms (GCM) 10K type strain sequencing project: providing services to taxonomists for standard genome sequencing and annotation.</title>
        <authorList>
            <consortium name="The Broad Institute Genomics Platform"/>
            <consortium name="The Broad Institute Genome Sequencing Center for Infectious Disease"/>
            <person name="Wu L."/>
            <person name="Ma J."/>
        </authorList>
    </citation>
    <scope>NUCLEOTIDE SEQUENCE [LARGE SCALE GENOMIC DNA]</scope>
    <source>
        <strain evidence="7">KCTC 22280</strain>
    </source>
</reference>
<evidence type="ECO:0000256" key="2">
    <source>
        <dbReference type="ARBA" id="ARBA00023015"/>
    </source>
</evidence>
<proteinExistence type="inferred from homology"/>
<evidence type="ECO:0000259" key="5">
    <source>
        <dbReference type="PROSITE" id="PS50931"/>
    </source>
</evidence>
<keyword evidence="7" id="KW-1185">Reference proteome</keyword>
<dbReference type="InterPro" id="IPR036388">
    <property type="entry name" value="WH-like_DNA-bd_sf"/>
</dbReference>
<dbReference type="InterPro" id="IPR050389">
    <property type="entry name" value="LysR-type_TF"/>
</dbReference>
<evidence type="ECO:0000256" key="4">
    <source>
        <dbReference type="ARBA" id="ARBA00023163"/>
    </source>
</evidence>
<keyword evidence="2" id="KW-0805">Transcription regulation</keyword>
<dbReference type="InterPro" id="IPR036390">
    <property type="entry name" value="WH_DNA-bd_sf"/>
</dbReference>
<keyword evidence="3" id="KW-0238">DNA-binding</keyword>
<dbReference type="Gene3D" id="3.40.190.10">
    <property type="entry name" value="Periplasmic binding protein-like II"/>
    <property type="match status" value="2"/>
</dbReference>
<comment type="similarity">
    <text evidence="1">Belongs to the LysR transcriptional regulatory family.</text>
</comment>
<comment type="caution">
    <text evidence="6">The sequence shown here is derived from an EMBL/GenBank/DDBJ whole genome shotgun (WGS) entry which is preliminary data.</text>
</comment>
<dbReference type="PANTHER" id="PTHR30118">
    <property type="entry name" value="HTH-TYPE TRANSCRIPTIONAL REGULATOR LEUO-RELATED"/>
    <property type="match status" value="1"/>
</dbReference>
<gene>
    <name evidence="6" type="ORF">GCM10007071_34830</name>
</gene>
<keyword evidence="4" id="KW-0804">Transcription</keyword>
<dbReference type="CDD" id="cd08417">
    <property type="entry name" value="PBP2_Nitroaromatics_like"/>
    <property type="match status" value="1"/>
</dbReference>
<dbReference type="PANTHER" id="PTHR30118:SF15">
    <property type="entry name" value="TRANSCRIPTIONAL REGULATORY PROTEIN"/>
    <property type="match status" value="1"/>
</dbReference>
<dbReference type="InterPro" id="IPR005119">
    <property type="entry name" value="LysR_subst-bd"/>
</dbReference>
<protein>
    <submittedName>
        <fullName evidence="6">LysR family transcriptional regulator</fullName>
    </submittedName>
</protein>
<evidence type="ECO:0000313" key="7">
    <source>
        <dbReference type="Proteomes" id="UP000601597"/>
    </source>
</evidence>
<evidence type="ECO:0000256" key="1">
    <source>
        <dbReference type="ARBA" id="ARBA00009437"/>
    </source>
</evidence>
<dbReference type="PROSITE" id="PS50931">
    <property type="entry name" value="HTH_LYSR"/>
    <property type="match status" value="1"/>
</dbReference>
<dbReference type="InterPro" id="IPR000847">
    <property type="entry name" value="LysR_HTH_N"/>
</dbReference>
<dbReference type="EMBL" id="BMXV01000009">
    <property type="protein sequence ID" value="GGY84518.1"/>
    <property type="molecule type" value="Genomic_DNA"/>
</dbReference>
<sequence length="316" mass="35957">MYLRGRHLKNQELTLLYIFDAIMTEGSITRASERLSMTQPAVSNAVSRMRHAWKDPVFVKKGRQIEPTSYALSLWDQVRNPMHELSRAVSTSAFDPASSRRKFRIALVDMMLDLLWPALVGKLERDAPGVDLHAVPYTLGGAHMQLREAHVDLAIGMLEEHDHSLRSTWLAESGYVLAMRKDHPLAGRPITLEEFLDARHLLISPTGDTHGPVDSALDAMGLSRRVAVTVNHFPAIPQLLKTSDLVTALPDGMMQDERLREGLWLTRLPIEVDPISVYLIWHARHDREPGLIWMRSLVEFLVRERWQDLVGEMTDR</sequence>
<name>A0ABQ3BD01_9GAMM</name>
<dbReference type="Pfam" id="PF03466">
    <property type="entry name" value="LysR_substrate"/>
    <property type="match status" value="1"/>
</dbReference>